<organism evidence="2 3">
    <name type="scientific">Capillibacterium thermochitinicola</name>
    <dbReference type="NCBI Taxonomy" id="2699427"/>
    <lineage>
        <taxon>Bacteria</taxon>
        <taxon>Bacillati</taxon>
        <taxon>Bacillota</taxon>
        <taxon>Capillibacterium</taxon>
    </lineage>
</organism>
<dbReference type="EMBL" id="JAAKDE010000017">
    <property type="protein sequence ID" value="MBA2133682.1"/>
    <property type="molecule type" value="Genomic_DNA"/>
</dbReference>
<sequence>MGLKASVVIPTYNSQDLLAFCLRALFNQTAPPTSYELIVVDDGSTDETPAVVAGLQKEAPCALRYIRLEHAGRARARNAGALAARAPVIIFLDSDMIVRREFVASHLAAHTRPGLVVNGSVLNTPVPADPNEKAPQYNDFSRAFFATGNVSVEREKLIAAGLFDESFVEYGWEDLELGHRLRQLGLKRVKNLSAWSYHVQAPVTAEKIPAILQKERERGHMAVLFYRKHPSFSVKMVTLISPVFFAWVKLLTPFRWPERPGAAKLLAFCEQKGYKFAFNLILSIMRSYAYVQGLKEALTKKEP</sequence>
<dbReference type="PANTHER" id="PTHR43685">
    <property type="entry name" value="GLYCOSYLTRANSFERASE"/>
    <property type="match status" value="1"/>
</dbReference>
<proteinExistence type="predicted"/>
<accession>A0A8J6LSY3</accession>
<dbReference type="Gene3D" id="3.90.550.10">
    <property type="entry name" value="Spore Coat Polysaccharide Biosynthesis Protein SpsA, Chain A"/>
    <property type="match status" value="1"/>
</dbReference>
<dbReference type="RefSeq" id="WP_181340150.1">
    <property type="nucleotide sequence ID" value="NZ_JAAKDE010000017.1"/>
</dbReference>
<feature type="domain" description="Glycosyltransferase 2-like" evidence="1">
    <location>
        <begin position="6"/>
        <end position="142"/>
    </location>
</feature>
<comment type="caution">
    <text evidence="2">The sequence shown here is derived from an EMBL/GenBank/DDBJ whole genome shotgun (WGS) entry which is preliminary data.</text>
</comment>
<evidence type="ECO:0000313" key="2">
    <source>
        <dbReference type="EMBL" id="MBA2133682.1"/>
    </source>
</evidence>
<dbReference type="Proteomes" id="UP000657177">
    <property type="component" value="Unassembled WGS sequence"/>
</dbReference>
<dbReference type="InterPro" id="IPR029044">
    <property type="entry name" value="Nucleotide-diphossugar_trans"/>
</dbReference>
<dbReference type="Pfam" id="PF00535">
    <property type="entry name" value="Glycos_transf_2"/>
    <property type="match status" value="1"/>
</dbReference>
<name>A0A8J6LSY3_9FIRM</name>
<reference evidence="2" key="1">
    <citation type="submission" date="2020-06" db="EMBL/GenBank/DDBJ databases">
        <title>Novel chitinolytic bacterium.</title>
        <authorList>
            <person name="Ungkulpasvich U."/>
            <person name="Kosugi A."/>
            <person name="Uke A."/>
        </authorList>
    </citation>
    <scope>NUCLEOTIDE SEQUENCE</scope>
    <source>
        <strain evidence="2">UUS1-1</strain>
    </source>
</reference>
<dbReference type="PANTHER" id="PTHR43685:SF3">
    <property type="entry name" value="SLR2126 PROTEIN"/>
    <property type="match status" value="1"/>
</dbReference>
<protein>
    <submittedName>
        <fullName evidence="2">Glycosyltransferase</fullName>
    </submittedName>
</protein>
<dbReference type="SUPFAM" id="SSF53448">
    <property type="entry name" value="Nucleotide-diphospho-sugar transferases"/>
    <property type="match status" value="1"/>
</dbReference>
<keyword evidence="3" id="KW-1185">Reference proteome</keyword>
<dbReference type="AlphaFoldDB" id="A0A8J6LSY3"/>
<evidence type="ECO:0000259" key="1">
    <source>
        <dbReference type="Pfam" id="PF00535"/>
    </source>
</evidence>
<dbReference type="InterPro" id="IPR050834">
    <property type="entry name" value="Glycosyltransf_2"/>
</dbReference>
<dbReference type="InterPro" id="IPR001173">
    <property type="entry name" value="Glyco_trans_2-like"/>
</dbReference>
<evidence type="ECO:0000313" key="3">
    <source>
        <dbReference type="Proteomes" id="UP000657177"/>
    </source>
</evidence>
<gene>
    <name evidence="2" type="ORF">G5B42_09050</name>
</gene>